<evidence type="ECO:0000256" key="3">
    <source>
        <dbReference type="SAM" id="SignalP"/>
    </source>
</evidence>
<dbReference type="eggNOG" id="ENOG502QPUY">
    <property type="taxonomic scope" value="Eukaryota"/>
</dbReference>
<feature type="signal peptide" evidence="3">
    <location>
        <begin position="1"/>
        <end position="25"/>
    </location>
</feature>
<dbReference type="EnsemblPlants" id="MELO3C002610.2.1">
    <property type="protein sequence ID" value="MELO3C002610.2.1"/>
    <property type="gene ID" value="MELO3C002610.2"/>
</dbReference>
<evidence type="ECO:0000313" key="6">
    <source>
        <dbReference type="RefSeq" id="XP_008442660.1"/>
    </source>
</evidence>
<name>A0A1S3B5Q3_CUCME</name>
<accession>A0A1S3B5Q3</accession>
<dbReference type="PANTHER" id="PTHR33470:SF22">
    <property type="entry name" value="POLLEN OLE E 1 ALLERGEN AND EXTENSIN FAMILY PROTEIN"/>
    <property type="match status" value="1"/>
</dbReference>
<dbReference type="RefSeq" id="XP_008442660.1">
    <property type="nucleotide sequence ID" value="XM_008444438.2"/>
</dbReference>
<feature type="region of interest" description="Disordered" evidence="2">
    <location>
        <begin position="31"/>
        <end position="84"/>
    </location>
</feature>
<dbReference type="GeneID" id="103486459"/>
<evidence type="ECO:0000256" key="1">
    <source>
        <dbReference type="ARBA" id="ARBA00022729"/>
    </source>
</evidence>
<organism evidence="5 6">
    <name type="scientific">Cucumis melo</name>
    <name type="common">Muskmelon</name>
    <dbReference type="NCBI Taxonomy" id="3656"/>
    <lineage>
        <taxon>Eukaryota</taxon>
        <taxon>Viridiplantae</taxon>
        <taxon>Streptophyta</taxon>
        <taxon>Embryophyta</taxon>
        <taxon>Tracheophyta</taxon>
        <taxon>Spermatophyta</taxon>
        <taxon>Magnoliopsida</taxon>
        <taxon>eudicotyledons</taxon>
        <taxon>Gunneridae</taxon>
        <taxon>Pentapetalae</taxon>
        <taxon>rosids</taxon>
        <taxon>fabids</taxon>
        <taxon>Cucurbitales</taxon>
        <taxon>Cucurbitaceae</taxon>
        <taxon>Benincaseae</taxon>
        <taxon>Cucumis</taxon>
    </lineage>
</organism>
<gene>
    <name evidence="6" type="primary">LOC103486459</name>
    <name evidence="4" type="synonym">103486459</name>
</gene>
<dbReference type="AlphaFoldDB" id="A0A1S3B5Q3"/>
<keyword evidence="1 3" id="KW-0732">Signal</keyword>
<evidence type="ECO:0000256" key="2">
    <source>
        <dbReference type="SAM" id="MobiDB-lite"/>
    </source>
</evidence>
<dbReference type="Gramene" id="MELO3C002610.2.1">
    <property type="protein sequence ID" value="MELO3C002610.2.1"/>
    <property type="gene ID" value="MELO3C002610.2"/>
</dbReference>
<dbReference type="PANTHER" id="PTHR33470">
    <property type="entry name" value="OS01G0164075 PROTEIN"/>
    <property type="match status" value="1"/>
</dbReference>
<proteinExistence type="predicted"/>
<dbReference type="SMR" id="A0A1S3B5Q3"/>
<dbReference type="GO" id="GO:0071944">
    <property type="term" value="C:cell periphery"/>
    <property type="evidence" value="ECO:0007669"/>
    <property type="project" value="TreeGrafter"/>
</dbReference>
<reference evidence="6" key="2">
    <citation type="submission" date="2025-04" db="UniProtKB">
        <authorList>
            <consortium name="RefSeq"/>
        </authorList>
    </citation>
    <scope>IDENTIFICATION</scope>
</reference>
<dbReference type="Pfam" id="PF01190">
    <property type="entry name" value="Pollen_Ole_e_1"/>
    <property type="match status" value="1"/>
</dbReference>
<dbReference type="OrthoDB" id="665669at2759"/>
<evidence type="ECO:0000313" key="5">
    <source>
        <dbReference type="Proteomes" id="UP001652600"/>
    </source>
</evidence>
<dbReference type="Proteomes" id="UP001652600">
    <property type="component" value="Chromosome 12"/>
</dbReference>
<dbReference type="InterPro" id="IPR003882">
    <property type="entry name" value="Pistil_extensin"/>
</dbReference>
<feature type="chain" id="PRO_5044565092" evidence="3">
    <location>
        <begin position="26"/>
        <end position="245"/>
    </location>
</feature>
<keyword evidence="5" id="KW-1185">Reference proteome</keyword>
<dbReference type="KEGG" id="cmo:103486459"/>
<reference evidence="4" key="1">
    <citation type="submission" date="2023-03" db="UniProtKB">
        <authorList>
            <consortium name="EnsemblPlants"/>
        </authorList>
    </citation>
    <scope>IDENTIFICATION</scope>
</reference>
<dbReference type="InParanoid" id="A0A1S3B5Q3"/>
<evidence type="ECO:0000313" key="4">
    <source>
        <dbReference type="EnsemblPlants" id="MELO3C002610.2.1"/>
    </source>
</evidence>
<sequence length="245" mass="26129">MASLTANASFLVLLLLCCSLNAFQAAAYSSTPAPAPTHHNAHHPVAAPAPSFHHHGHHHHHHSPSQSPTSHHHPHSPSPAPSPVYPFPPTAHYAPVPSPVPSPVHSPKPSTYVPRSFVEVQGVVYCKSCKYPGVDTLLGAKPLSGATVKLSCKNTKYAPTVETATSDKNGYFRLAAPKNVTSYAFHRCKVYLVESPDSNCKKASKLNGGEDGAELKPARAFTDEEKKPVVLYNVGPLAFEPTCSG</sequence>
<protein>
    <submittedName>
        <fullName evidence="6">Non-classical arabinogalactan protein 31</fullName>
    </submittedName>
</protein>
<dbReference type="PRINTS" id="PR01218">
    <property type="entry name" value="PSTLEXTENSIN"/>
</dbReference>
<feature type="compositionally biased region" description="Low complexity" evidence="2">
    <location>
        <begin position="31"/>
        <end position="51"/>
    </location>
</feature>
<feature type="compositionally biased region" description="Basic residues" evidence="2">
    <location>
        <begin position="52"/>
        <end position="63"/>
    </location>
</feature>